<proteinExistence type="predicted"/>
<organism evidence="2 3">
    <name type="scientific">Atopobium minutum</name>
    <dbReference type="NCBI Taxonomy" id="1381"/>
    <lineage>
        <taxon>Bacteria</taxon>
        <taxon>Bacillati</taxon>
        <taxon>Actinomycetota</taxon>
        <taxon>Coriobacteriia</taxon>
        <taxon>Coriobacteriales</taxon>
        <taxon>Atopobiaceae</taxon>
        <taxon>Atopobium</taxon>
    </lineage>
</organism>
<evidence type="ECO:0000313" key="2">
    <source>
        <dbReference type="EMBL" id="SEB43995.1"/>
    </source>
</evidence>
<sequence>MEWIPVSERLPDDDTPVLITVAIDHAVTIIGVPDHTAYYGCDCGWIFTNNMPVEHSVTAWMPLPEPYEEQHEHDVREKGMRG</sequence>
<evidence type="ECO:0000313" key="3">
    <source>
        <dbReference type="Proteomes" id="UP000183687"/>
    </source>
</evidence>
<feature type="domain" description="DUF551" evidence="1">
    <location>
        <begin position="2"/>
        <end position="66"/>
    </location>
</feature>
<dbReference type="RefSeq" id="WP_057001964.1">
    <property type="nucleotide sequence ID" value="NZ_CALJSN010000005.1"/>
</dbReference>
<comment type="caution">
    <text evidence="2">The sequence shown here is derived from an EMBL/GenBank/DDBJ whole genome shotgun (WGS) entry which is preliminary data.</text>
</comment>
<gene>
    <name evidence="2" type="ORF">SAMN04489746_0228</name>
</gene>
<protein>
    <recommendedName>
        <fullName evidence="1">DUF551 domain-containing protein</fullName>
    </recommendedName>
</protein>
<dbReference type="InterPro" id="IPR007539">
    <property type="entry name" value="DUF551"/>
</dbReference>
<dbReference type="Proteomes" id="UP000183687">
    <property type="component" value="Unassembled WGS sequence"/>
</dbReference>
<dbReference type="Pfam" id="PF04448">
    <property type="entry name" value="DUF551"/>
    <property type="match status" value="1"/>
</dbReference>
<reference evidence="2 3" key="1">
    <citation type="submission" date="2016-10" db="EMBL/GenBank/DDBJ databases">
        <authorList>
            <person name="Varghese N."/>
            <person name="Submissions S."/>
        </authorList>
    </citation>
    <scope>NUCLEOTIDE SEQUENCE [LARGE SCALE GENOMIC DNA]</scope>
    <source>
        <strain evidence="2 3">DSM 20586</strain>
    </source>
</reference>
<accession>A0AB38A4V1</accession>
<name>A0AB38A4V1_9ACTN</name>
<dbReference type="AlphaFoldDB" id="A0AB38A4V1"/>
<dbReference type="EMBL" id="FNSH01000001">
    <property type="protein sequence ID" value="SEB43995.1"/>
    <property type="molecule type" value="Genomic_DNA"/>
</dbReference>
<evidence type="ECO:0000259" key="1">
    <source>
        <dbReference type="Pfam" id="PF04448"/>
    </source>
</evidence>